<dbReference type="PROSITE" id="PS51257">
    <property type="entry name" value="PROKAR_LIPOPROTEIN"/>
    <property type="match status" value="1"/>
</dbReference>
<organism evidence="2">
    <name type="scientific">Eucalyptus grandis</name>
    <name type="common">Flooded gum</name>
    <dbReference type="NCBI Taxonomy" id="71139"/>
    <lineage>
        <taxon>Eukaryota</taxon>
        <taxon>Viridiplantae</taxon>
        <taxon>Streptophyta</taxon>
        <taxon>Embryophyta</taxon>
        <taxon>Tracheophyta</taxon>
        <taxon>Spermatophyta</taxon>
        <taxon>Magnoliopsida</taxon>
        <taxon>eudicotyledons</taxon>
        <taxon>Gunneridae</taxon>
        <taxon>Pentapetalae</taxon>
        <taxon>rosids</taxon>
        <taxon>malvids</taxon>
        <taxon>Myrtales</taxon>
        <taxon>Myrtaceae</taxon>
        <taxon>Myrtoideae</taxon>
        <taxon>Eucalypteae</taxon>
        <taxon>Eucalyptus</taxon>
    </lineage>
</organism>
<protein>
    <submittedName>
        <fullName evidence="2">Uncharacterized protein</fullName>
    </submittedName>
</protein>
<evidence type="ECO:0000313" key="1">
    <source>
        <dbReference type="EMBL" id="KAK2632534.1"/>
    </source>
</evidence>
<accession>A0A058ZU86</accession>
<evidence type="ECO:0000313" key="3">
    <source>
        <dbReference type="Proteomes" id="UP000030711"/>
    </source>
</evidence>
<dbReference type="EMBL" id="KK198965">
    <property type="protein sequence ID" value="KCW44984.1"/>
    <property type="molecule type" value="Genomic_DNA"/>
</dbReference>
<evidence type="ECO:0000313" key="2">
    <source>
        <dbReference type="EMBL" id="KCW44984.1"/>
    </source>
</evidence>
<reference evidence="2" key="1">
    <citation type="submission" date="2013-07" db="EMBL/GenBank/DDBJ databases">
        <title>The genome of Eucalyptus grandis.</title>
        <authorList>
            <person name="Schmutz J."/>
            <person name="Hayes R."/>
            <person name="Myburg A."/>
            <person name="Tuskan G."/>
            <person name="Grattapaglia D."/>
            <person name="Rokhsar D.S."/>
        </authorList>
    </citation>
    <scope>NUCLEOTIDE SEQUENCE</scope>
    <source>
        <tissue evidence="2">Leaf extractions</tissue>
    </source>
</reference>
<reference evidence="1" key="2">
    <citation type="journal article" date="2014" name="Nature">
        <title>The genome of Eucalyptus grandis.</title>
        <authorList>
            <person name="Myburg A.A."/>
            <person name="Grattapaglia D."/>
            <person name="Tuskan G.A."/>
            <person name="Hellsten U."/>
            <person name="Hayes R.D."/>
            <person name="Grimwood J."/>
            <person name="Jenkins J."/>
            <person name="Lindquist E."/>
            <person name="Tice H."/>
            <person name="Bauer D."/>
            <person name="Goodstein D.M."/>
            <person name="Dubchak I."/>
            <person name="Poliakov A."/>
            <person name="Mizrachi E."/>
            <person name="Kullan A.R."/>
            <person name="Hussey S.G."/>
            <person name="Pinard D."/>
            <person name="van der Merwe K."/>
            <person name="Singh P."/>
            <person name="van Jaarsveld I."/>
            <person name="Silva-Junior O.B."/>
            <person name="Togawa R.C."/>
            <person name="Pappas M.R."/>
            <person name="Faria D.A."/>
            <person name="Sansaloni C.P."/>
            <person name="Petroli C.D."/>
            <person name="Yang X."/>
            <person name="Ranjan P."/>
            <person name="Tschaplinski T.J."/>
            <person name="Ye C.Y."/>
            <person name="Li T."/>
            <person name="Sterck L."/>
            <person name="Vanneste K."/>
            <person name="Murat F."/>
            <person name="Soler M."/>
            <person name="Clemente H.S."/>
            <person name="Saidi N."/>
            <person name="Cassan-Wang H."/>
            <person name="Dunand C."/>
            <person name="Hefer C.A."/>
            <person name="Bornberg-Bauer E."/>
            <person name="Kersting A.R."/>
            <person name="Vining K."/>
            <person name="Amarasinghe V."/>
            <person name="Ranik M."/>
            <person name="Naithani S."/>
            <person name="Elser J."/>
            <person name="Boyd A.E."/>
            <person name="Liston A."/>
            <person name="Spatafora J.W."/>
            <person name="Dharmwardhana P."/>
            <person name="Raja R."/>
            <person name="Sullivan C."/>
            <person name="Romanel E."/>
            <person name="Alves-Ferreira M."/>
            <person name="Kulheim C."/>
            <person name="Foley W."/>
            <person name="Carocha V."/>
            <person name="Paiva J."/>
            <person name="Kudrna D."/>
            <person name="Brommonschenkel S.H."/>
            <person name="Pasquali G."/>
            <person name="Byrne M."/>
            <person name="Rigault P."/>
            <person name="Tibbits J."/>
            <person name="Spokevicius A."/>
            <person name="Jones R.C."/>
            <person name="Steane D.A."/>
            <person name="Vaillancourt R.E."/>
            <person name="Potts B.M."/>
            <person name="Joubert F."/>
            <person name="Barry K."/>
            <person name="Pappas G.J."/>
            <person name="Strauss S.H."/>
            <person name="Jaiswal P."/>
            <person name="Grima-Pettenati J."/>
            <person name="Salse J."/>
            <person name="Van de Peer Y."/>
            <person name="Rokhsar D.S."/>
            <person name="Schmutz J."/>
        </authorList>
    </citation>
    <scope>NUCLEOTIDE SEQUENCE</scope>
    <source>
        <tissue evidence="1">Leaf extractions</tissue>
    </source>
</reference>
<sequence>MAWLLKTPREIKASRTASGFCLSPIHLPVTLGCSVPSLANLESDGLPLVLSKFYFSGVRELVLASLTALG</sequence>
<reference evidence="1" key="3">
    <citation type="submission" date="2023-04" db="EMBL/GenBank/DDBJ databases">
        <title>WGS assembly of Eucalyptus grandis.</title>
        <authorList>
            <person name="Myburg A."/>
            <person name="Grattapaglia D."/>
            <person name="Tuskan G."/>
            <person name="Hellsten U."/>
            <person name="Hayes R."/>
            <person name="Grimwood J."/>
            <person name="Jenkins J."/>
            <person name="Lindquist E."/>
            <person name="Tice H."/>
            <person name="Bauer D."/>
            <person name="Goodstein D."/>
            <person name="Dubchak I."/>
            <person name="Poliakov A."/>
            <person name="Mizrachi E."/>
            <person name="Kullan A."/>
            <person name="Hussey S."/>
            <person name="Pinard D."/>
            <person name="Van D."/>
            <person name="Singh P."/>
            <person name="Van J."/>
            <person name="Silva-Junior O."/>
            <person name="Togawa R."/>
            <person name="Pappas M."/>
            <person name="Faria D."/>
            <person name="Sansaloni C."/>
            <person name="Petroli C."/>
            <person name="Yang X."/>
            <person name="Ranjan P."/>
            <person name="Tschaplinski T."/>
            <person name="Ye C."/>
            <person name="Li T."/>
            <person name="Sterck L."/>
            <person name="Vanneste K."/>
            <person name="Murat F."/>
            <person name="Soler M."/>
            <person name="Clemente H."/>
            <person name="Saidi N."/>
            <person name="Cassan-Wang H."/>
            <person name="Dunand C."/>
            <person name="Hefer C."/>
            <person name="Bornberg-Bauer E."/>
            <person name="Kersting A."/>
            <person name="Vining K."/>
            <person name="Amarasinghe V."/>
            <person name="Ranik M."/>
            <person name="Naithani S."/>
            <person name="Elser J."/>
            <person name="Boyd A."/>
            <person name="Liston A."/>
            <person name="Spatafora J."/>
            <person name="Dharmwardhana P."/>
            <person name="Raja R."/>
            <person name="Sullivan C."/>
            <person name="Romanel E."/>
            <person name="Alves-Ferreira M."/>
            <person name="Kulheim C."/>
            <person name="Foley W."/>
            <person name="Carocha V."/>
            <person name="Paiva J."/>
            <person name="Kudrna D."/>
            <person name="Brommonschenkel S."/>
            <person name="Pasquali G."/>
            <person name="Byrne M."/>
            <person name="Rigault P."/>
            <person name="Tibbits J."/>
            <person name="Spokevicius A."/>
            <person name="Jones R."/>
            <person name="Steane D."/>
            <person name="Vaillancourt R."/>
            <person name="Potts B."/>
            <person name="Joubert F."/>
            <person name="Barry K."/>
            <person name="Pappas G."/>
            <person name="Strauss S."/>
            <person name="Jaiswal P."/>
            <person name="Grima-Pettenati J."/>
            <person name="Salse J."/>
            <person name="Van D."/>
            <person name="Rokhsar D."/>
            <person name="Schmutz J."/>
        </authorList>
    </citation>
    <scope>NUCLEOTIDE SEQUENCE</scope>
    <source>
        <tissue evidence="1">Leaf extractions</tissue>
    </source>
</reference>
<keyword evidence="3" id="KW-1185">Reference proteome</keyword>
<dbReference type="AlphaFoldDB" id="A0A058ZU86"/>
<dbReference type="Gramene" id="KCW44984">
    <property type="protein sequence ID" value="KCW44984"/>
    <property type="gene ID" value="EUGRSUZ_L01431"/>
</dbReference>
<gene>
    <name evidence="2" type="ORF">EUGRSUZ_L01431</name>
</gene>
<dbReference type="InParanoid" id="A0A058ZU86"/>
<dbReference type="EMBL" id="MU848449">
    <property type="protein sequence ID" value="KAK2632534.1"/>
    <property type="molecule type" value="Genomic_DNA"/>
</dbReference>
<proteinExistence type="predicted"/>
<name>A0A058ZU86_EUCGR</name>
<reference evidence="1" key="4">
    <citation type="submission" date="2023-07" db="EMBL/GenBank/DDBJ databases">
        <authorList>
            <person name="Myburg A.A."/>
            <person name="Grattapaglia D."/>
            <person name="Tuskan G.A."/>
            <person name="Hellsten U."/>
            <person name="Hayes R.D."/>
            <person name="Grimwood J."/>
            <person name="Jenkins J."/>
            <person name="Lindquist E."/>
            <person name="Tice H."/>
            <person name="Bauer D."/>
            <person name="Goodstein D.M."/>
            <person name="Dubchak I."/>
            <person name="Poliakov A."/>
            <person name="Mizrachi E."/>
            <person name="Kullan A.R."/>
            <person name="Hussey S.G."/>
            <person name="Pinard D."/>
            <person name="Van D.M."/>
            <person name="Singh P."/>
            <person name="Van J.I."/>
            <person name="Silva-Junior O.B."/>
            <person name="Togawa R.C."/>
            <person name="Pappas M.R."/>
            <person name="Faria D.A."/>
            <person name="Sansaloni C.P."/>
            <person name="Petroli C.D."/>
            <person name="Yang X."/>
            <person name="Ranjan P."/>
            <person name="Tschaplinski T.J."/>
            <person name="Ye C.Y."/>
            <person name="Li T."/>
            <person name="Sterck L."/>
            <person name="Vanneste K."/>
            <person name="Murat F."/>
            <person name="Soler M."/>
            <person name="Clemente H.S."/>
            <person name="Saidi N."/>
            <person name="Cassan-Wang H."/>
            <person name="Dunand C."/>
            <person name="Hefer C.A."/>
            <person name="Bornberg-Bauer E."/>
            <person name="Kersting A.R."/>
            <person name="Vining K."/>
            <person name="Amarasinghe V."/>
            <person name="Ranik M."/>
            <person name="Naithani S."/>
            <person name="Elser J."/>
            <person name="Boyd A.E."/>
            <person name="Liston A."/>
            <person name="Spatafora J.W."/>
            <person name="Dharmwardhana P."/>
            <person name="Raja R."/>
            <person name="Sullivan C."/>
            <person name="Romanel E."/>
            <person name="Alves-Ferreira M."/>
            <person name="Kulheim C."/>
            <person name="Foley W."/>
            <person name="Carocha V."/>
            <person name="Paiva J."/>
            <person name="Kudrna D."/>
            <person name="Brommonschenkel S.H."/>
            <person name="Pasquali G."/>
            <person name="Byrne M."/>
            <person name="Rigault P."/>
            <person name="Tibbits J."/>
            <person name="Spokevicius A."/>
            <person name="Jones R.C."/>
            <person name="Steane D.A."/>
            <person name="Vaillancourt R.E."/>
            <person name="Potts B.M."/>
            <person name="Joubert F."/>
            <person name="Barry K."/>
            <person name="Pappas G.J."/>
            <person name="Strauss S.H."/>
            <person name="Jaiswal P."/>
            <person name="Grima-Pettenati J."/>
            <person name="Salse J."/>
            <person name="Van D.P."/>
            <person name="Rokhsar D.S."/>
            <person name="Schmutz J."/>
        </authorList>
    </citation>
    <scope>NUCLEOTIDE SEQUENCE</scope>
    <source>
        <tissue evidence="1">Leaf extractions</tissue>
    </source>
</reference>
<dbReference type="Proteomes" id="UP000030711">
    <property type="component" value="Unassembled WGS sequence"/>
</dbReference>